<sequence length="972" mass="107016">MLPIHVHWAHAVNSQASLASALAQDQAIEADILLNSDNIPVMAHPPAIDSDLTLRAFLAQVEPGVGVVKLDFKSDAAFQQALPLLRDLSLPLKSRLWINADILLGSNAEEPKFSAPHFVAEAIRLRVGKLSLGWTTSKHSTEYTPAMVREMLHLLSEYDSSIAATFPIKASLVRGSWEALKALYANPAFGMTLWLNEALSEGDLVWLYETLETSSLQGRTYYDLHGWNALNTEDEILKAAVMKYGKNQWARVASLLARKSAKQCKARWYEWLDPSIKKTEWSREEEEKLLHLAKLMPSQWRTIAPIVGRTAAQCMEHYEKLLDQAQSKGADGDEVAVEDPRRLRPGEIDPNPENKPARPDPIDMDEDEKEMLSEARARLANTKGKKAKRKAREKQLQEAKRLASLQKRRELKAAGITADKSKQMGNLRKKRKFIDYVKEIPFEKKAPAGFYDTSAERTSAVALDPKQTALYLNQLDGVHRDAEEKRARRDDAKRQKKLLSSALPQQIAAINKLNDPSSFIKRKALDLPAPLVTNDELGLLAKQGATDAAQAQLLALEHSAQTSTALVAVYDPLATPGGPSATPARAAYTPQMSVRETIMQEAANLAAMTRAPTPLLGGDNVELQQGTGYGGITPSRTPGPPSSVLRTPNSSLRTPMRDMLGINPEGGEGVDESKRAEKARLRAKAAALQGGFASLPAAEHEYEINLPDVAAADDDDDTTRVEDAGERDARMAREAAADADKARLRRSSVFQKQLPKPSMATSTVLNDDPAIQKALAALLVSDVGDVKKKRKRGQTATSSDAFTNDELTVARNLVALDAKLYGGAVLDVNEVWQTAQKHTKELAPGQLVDWDDISVDLRIQVLANEFAVLKDVEAKLAKKADKLEHKAGLLHGGYENVCAGYGTSLESTHQAWLHKSRELHAFSQIRLVEQLALPRRLESLGREVDLLQLREVELQKRYALLLEETEAATAET</sequence>
<dbReference type="CDD" id="cd11659">
    <property type="entry name" value="SANT_CDC5_II"/>
    <property type="match status" value="1"/>
</dbReference>
<dbReference type="Gene3D" id="1.10.10.60">
    <property type="entry name" value="Homeodomain-like"/>
    <property type="match status" value="2"/>
</dbReference>
<keyword evidence="6" id="KW-0508">mRNA splicing</keyword>
<dbReference type="GO" id="GO:0000974">
    <property type="term" value="C:Prp19 complex"/>
    <property type="evidence" value="ECO:0007669"/>
    <property type="project" value="InterPro"/>
</dbReference>
<dbReference type="Pfam" id="PF13921">
    <property type="entry name" value="Myb_DNA-bind_6"/>
    <property type="match status" value="1"/>
</dbReference>
<dbReference type="PANTHER" id="PTHR45885">
    <property type="entry name" value="CELL DIVISION CYCLE 5-LIKE PROTEIN"/>
    <property type="match status" value="1"/>
</dbReference>
<evidence type="ECO:0000256" key="1">
    <source>
        <dbReference type="ARBA" id="ARBA00010506"/>
    </source>
</evidence>
<dbReference type="GO" id="GO:0005681">
    <property type="term" value="C:spliceosomal complex"/>
    <property type="evidence" value="ECO:0007669"/>
    <property type="project" value="UniProtKB-KW"/>
</dbReference>
<feature type="compositionally biased region" description="Basic and acidic residues" evidence="10">
    <location>
        <begin position="338"/>
        <end position="347"/>
    </location>
</feature>
<name>A0A425DEN1_APHAT</name>
<dbReference type="InterPro" id="IPR019356">
    <property type="entry name" value="Menorin_dom"/>
</dbReference>
<dbReference type="PROSITE" id="PS51294">
    <property type="entry name" value="HTH_MYB"/>
    <property type="match status" value="2"/>
</dbReference>
<dbReference type="EMBL" id="MZMZ02001985">
    <property type="protein sequence ID" value="RQM27736.1"/>
    <property type="molecule type" value="Genomic_DNA"/>
</dbReference>
<feature type="domain" description="HTH myb-type" evidence="12">
    <location>
        <begin position="233"/>
        <end position="272"/>
    </location>
</feature>
<dbReference type="SMART" id="SM00717">
    <property type="entry name" value="SANT"/>
    <property type="match status" value="2"/>
</dbReference>
<protein>
    <submittedName>
        <fullName evidence="13">Uncharacterized protein</fullName>
    </submittedName>
</protein>
<evidence type="ECO:0000259" key="12">
    <source>
        <dbReference type="PROSITE" id="PS51294"/>
    </source>
</evidence>
<dbReference type="Pfam" id="PF11831">
    <property type="entry name" value="Myb_Cef"/>
    <property type="match status" value="1"/>
</dbReference>
<dbReference type="Pfam" id="PF10223">
    <property type="entry name" value="Menorin_N"/>
    <property type="match status" value="1"/>
</dbReference>
<dbReference type="VEuPathDB" id="FungiDB:H257_06331"/>
<comment type="similarity">
    <text evidence="1">Belongs to the CEF1 family.</text>
</comment>
<dbReference type="GO" id="GO:0003677">
    <property type="term" value="F:DNA binding"/>
    <property type="evidence" value="ECO:0007669"/>
    <property type="project" value="UniProtKB-KW"/>
</dbReference>
<feature type="domain" description="Myb-like" evidence="11">
    <location>
        <begin position="273"/>
        <end position="322"/>
    </location>
</feature>
<dbReference type="CDD" id="cd00167">
    <property type="entry name" value="SANT"/>
    <property type="match status" value="1"/>
</dbReference>
<evidence type="ECO:0000256" key="3">
    <source>
        <dbReference type="ARBA" id="ARBA00022728"/>
    </source>
</evidence>
<feature type="domain" description="HTH myb-type" evidence="12">
    <location>
        <begin position="273"/>
        <end position="326"/>
    </location>
</feature>
<dbReference type="InterPro" id="IPR021786">
    <property type="entry name" value="Cdc5p/Cef1_C"/>
</dbReference>
<feature type="region of interest" description="Disordered" evidence="10">
    <location>
        <begin position="325"/>
        <end position="371"/>
    </location>
</feature>
<gene>
    <name evidence="13" type="ORF">B5M09_001317</name>
</gene>
<keyword evidence="9" id="KW-0175">Coiled coil</keyword>
<evidence type="ECO:0000256" key="5">
    <source>
        <dbReference type="ARBA" id="ARBA00023125"/>
    </source>
</evidence>
<comment type="caution">
    <text evidence="13">The sequence shown here is derived from an EMBL/GenBank/DDBJ whole genome shotgun (WGS) entry which is preliminary data.</text>
</comment>
<keyword evidence="14" id="KW-1185">Reference proteome</keyword>
<accession>A0A425DEN1</accession>
<dbReference type="PROSITE" id="PS50090">
    <property type="entry name" value="MYB_LIKE"/>
    <property type="match status" value="2"/>
</dbReference>
<keyword evidence="7" id="KW-0539">Nucleus</keyword>
<keyword evidence="5" id="KW-0238">DNA-binding</keyword>
<evidence type="ECO:0000313" key="13">
    <source>
        <dbReference type="EMBL" id="RQM27736.1"/>
    </source>
</evidence>
<dbReference type="InterPro" id="IPR047242">
    <property type="entry name" value="CDC5L/Cef1"/>
</dbReference>
<reference evidence="13" key="1">
    <citation type="submission" date="2018-07" db="EMBL/GenBank/DDBJ databases">
        <title>Annotation of Aphanomyces astaci genome assembly.</title>
        <authorList>
            <person name="Studholme D.J."/>
        </authorList>
    </citation>
    <scope>NUCLEOTIDE SEQUENCE [LARGE SCALE GENOMIC DNA]</scope>
    <source>
        <strain evidence="13">Pc</strain>
    </source>
</reference>
<dbReference type="SUPFAM" id="SSF46689">
    <property type="entry name" value="Homeodomain-like"/>
    <property type="match status" value="1"/>
</dbReference>
<keyword evidence="2" id="KW-0507">mRNA processing</keyword>
<dbReference type="InterPro" id="IPR009057">
    <property type="entry name" value="Homeodomain-like_sf"/>
</dbReference>
<evidence type="ECO:0000256" key="2">
    <source>
        <dbReference type="ARBA" id="ARBA00022664"/>
    </source>
</evidence>
<dbReference type="PANTHER" id="PTHR45885:SF1">
    <property type="entry name" value="CELL DIVISION CYCLE 5-LIKE PROTEIN"/>
    <property type="match status" value="1"/>
</dbReference>
<proteinExistence type="inferred from homology"/>
<dbReference type="VEuPathDB" id="FungiDB:H257_06333"/>
<dbReference type="AlphaFoldDB" id="A0A425DEN1"/>
<evidence type="ECO:0000313" key="14">
    <source>
        <dbReference type="Proteomes" id="UP000284702"/>
    </source>
</evidence>
<evidence type="ECO:0000256" key="8">
    <source>
        <dbReference type="ARBA" id="ARBA00044953"/>
    </source>
</evidence>
<feature type="compositionally biased region" description="Polar residues" evidence="10">
    <location>
        <begin position="644"/>
        <end position="653"/>
    </location>
</feature>
<dbReference type="FunFam" id="1.10.10.60:FF:000091">
    <property type="entry name" value="CDC5 cell division cycle 5-like"/>
    <property type="match status" value="1"/>
</dbReference>
<keyword evidence="3" id="KW-0747">Spliceosome</keyword>
<evidence type="ECO:0000256" key="10">
    <source>
        <dbReference type="SAM" id="MobiDB-lite"/>
    </source>
</evidence>
<feature type="coiled-coil region" evidence="9">
    <location>
        <begin position="475"/>
        <end position="502"/>
    </location>
</feature>
<feature type="region of interest" description="Disordered" evidence="10">
    <location>
        <begin position="629"/>
        <end position="671"/>
    </location>
</feature>
<dbReference type="InterPro" id="IPR047240">
    <property type="entry name" value="SANT_CDC5L_II"/>
</dbReference>
<evidence type="ECO:0000256" key="7">
    <source>
        <dbReference type="ARBA" id="ARBA00023242"/>
    </source>
</evidence>
<dbReference type="GO" id="GO:0000398">
    <property type="term" value="P:mRNA splicing, via spliceosome"/>
    <property type="evidence" value="ECO:0007669"/>
    <property type="project" value="InterPro"/>
</dbReference>
<dbReference type="InterPro" id="IPR001005">
    <property type="entry name" value="SANT/Myb"/>
</dbReference>
<evidence type="ECO:0000256" key="6">
    <source>
        <dbReference type="ARBA" id="ARBA00023187"/>
    </source>
</evidence>
<dbReference type="InterPro" id="IPR017930">
    <property type="entry name" value="Myb_dom"/>
</dbReference>
<keyword evidence="4" id="KW-0677">Repeat</keyword>
<dbReference type="Proteomes" id="UP000284702">
    <property type="component" value="Unassembled WGS sequence"/>
</dbReference>
<evidence type="ECO:0000259" key="11">
    <source>
        <dbReference type="PROSITE" id="PS50090"/>
    </source>
</evidence>
<feature type="domain" description="Myb-like" evidence="11">
    <location>
        <begin position="233"/>
        <end position="272"/>
    </location>
</feature>
<comment type="similarity">
    <text evidence="8">Belongs to the menorin family.</text>
</comment>
<evidence type="ECO:0000256" key="9">
    <source>
        <dbReference type="SAM" id="Coils"/>
    </source>
</evidence>
<organism evidence="13 14">
    <name type="scientific">Aphanomyces astaci</name>
    <name type="common">Crayfish plague agent</name>
    <dbReference type="NCBI Taxonomy" id="112090"/>
    <lineage>
        <taxon>Eukaryota</taxon>
        <taxon>Sar</taxon>
        <taxon>Stramenopiles</taxon>
        <taxon>Oomycota</taxon>
        <taxon>Saprolegniomycetes</taxon>
        <taxon>Saprolegniales</taxon>
        <taxon>Verrucalvaceae</taxon>
        <taxon>Aphanomyces</taxon>
    </lineage>
</organism>
<evidence type="ECO:0000256" key="4">
    <source>
        <dbReference type="ARBA" id="ARBA00022737"/>
    </source>
</evidence>